<dbReference type="Proteomes" id="UP001285441">
    <property type="component" value="Unassembled WGS sequence"/>
</dbReference>
<evidence type="ECO:0000256" key="2">
    <source>
        <dbReference type="SAM" id="MobiDB-lite"/>
    </source>
</evidence>
<proteinExistence type="predicted"/>
<dbReference type="EMBL" id="JAULSW010000001">
    <property type="protein sequence ID" value="KAK3394617.1"/>
    <property type="molecule type" value="Genomic_DNA"/>
</dbReference>
<evidence type="ECO:0000313" key="6">
    <source>
        <dbReference type="Proteomes" id="UP001285441"/>
    </source>
</evidence>
<protein>
    <submittedName>
        <fullName evidence="5">Ser-Thr-rich glycosyl-phosphatidyl-inositol-anchored membrane family-domain-containing protein</fullName>
    </submittedName>
</protein>
<evidence type="ECO:0000259" key="4">
    <source>
        <dbReference type="Pfam" id="PF10342"/>
    </source>
</evidence>
<organism evidence="5 6">
    <name type="scientific">Podospora didyma</name>
    <dbReference type="NCBI Taxonomy" id="330526"/>
    <lineage>
        <taxon>Eukaryota</taxon>
        <taxon>Fungi</taxon>
        <taxon>Dikarya</taxon>
        <taxon>Ascomycota</taxon>
        <taxon>Pezizomycotina</taxon>
        <taxon>Sordariomycetes</taxon>
        <taxon>Sordariomycetidae</taxon>
        <taxon>Sordariales</taxon>
        <taxon>Podosporaceae</taxon>
        <taxon>Podospora</taxon>
    </lineage>
</organism>
<comment type="caution">
    <text evidence="5">The sequence shown here is derived from an EMBL/GenBank/DDBJ whole genome shotgun (WGS) entry which is preliminary data.</text>
</comment>
<evidence type="ECO:0000313" key="5">
    <source>
        <dbReference type="EMBL" id="KAK3394617.1"/>
    </source>
</evidence>
<feature type="chain" id="PRO_5042203581" evidence="3">
    <location>
        <begin position="18"/>
        <end position="230"/>
    </location>
</feature>
<evidence type="ECO:0000256" key="1">
    <source>
        <dbReference type="ARBA" id="ARBA00022729"/>
    </source>
</evidence>
<dbReference type="Pfam" id="PF10342">
    <property type="entry name" value="Kre9_KNH"/>
    <property type="match status" value="1"/>
</dbReference>
<reference evidence="5" key="2">
    <citation type="submission" date="2023-06" db="EMBL/GenBank/DDBJ databases">
        <authorList>
            <consortium name="Lawrence Berkeley National Laboratory"/>
            <person name="Haridas S."/>
            <person name="Hensen N."/>
            <person name="Bonometti L."/>
            <person name="Westerberg I."/>
            <person name="Brannstrom I.O."/>
            <person name="Guillou S."/>
            <person name="Cros-Aarteil S."/>
            <person name="Calhoun S."/>
            <person name="Kuo A."/>
            <person name="Mondo S."/>
            <person name="Pangilinan J."/>
            <person name="Riley R."/>
            <person name="LaButti K."/>
            <person name="Andreopoulos B."/>
            <person name="Lipzen A."/>
            <person name="Chen C."/>
            <person name="Yanf M."/>
            <person name="Daum C."/>
            <person name="Ng V."/>
            <person name="Clum A."/>
            <person name="Steindorff A."/>
            <person name="Ohm R."/>
            <person name="Martin F."/>
            <person name="Silar P."/>
            <person name="Natvig D."/>
            <person name="Lalanne C."/>
            <person name="Gautier V."/>
            <person name="Ament-velasquez S.L."/>
            <person name="Kruys A."/>
            <person name="Hutchinson M.I."/>
            <person name="Powell A.J."/>
            <person name="Barry K."/>
            <person name="Miller A.N."/>
            <person name="Grigoriev I.V."/>
            <person name="Debuchy R."/>
            <person name="Gladieux P."/>
            <person name="Thoren M.H."/>
            <person name="Johannesson H."/>
        </authorList>
    </citation>
    <scope>NUCLEOTIDE SEQUENCE</scope>
    <source>
        <strain evidence="5">CBS 232.78</strain>
    </source>
</reference>
<reference evidence="5" key="1">
    <citation type="journal article" date="2023" name="Mol. Phylogenet. Evol.">
        <title>Genome-scale phylogeny and comparative genomics of the fungal order Sordariales.</title>
        <authorList>
            <person name="Hensen N."/>
            <person name="Bonometti L."/>
            <person name="Westerberg I."/>
            <person name="Brannstrom I.O."/>
            <person name="Guillou S."/>
            <person name="Cros-Aarteil S."/>
            <person name="Calhoun S."/>
            <person name="Haridas S."/>
            <person name="Kuo A."/>
            <person name="Mondo S."/>
            <person name="Pangilinan J."/>
            <person name="Riley R."/>
            <person name="LaButti K."/>
            <person name="Andreopoulos B."/>
            <person name="Lipzen A."/>
            <person name="Chen C."/>
            <person name="Yan M."/>
            <person name="Daum C."/>
            <person name="Ng V."/>
            <person name="Clum A."/>
            <person name="Steindorff A."/>
            <person name="Ohm R.A."/>
            <person name="Martin F."/>
            <person name="Silar P."/>
            <person name="Natvig D.O."/>
            <person name="Lalanne C."/>
            <person name="Gautier V."/>
            <person name="Ament-Velasquez S.L."/>
            <person name="Kruys A."/>
            <person name="Hutchinson M.I."/>
            <person name="Powell A.J."/>
            <person name="Barry K."/>
            <person name="Miller A.N."/>
            <person name="Grigoriev I.V."/>
            <person name="Debuchy R."/>
            <person name="Gladieux P."/>
            <person name="Hiltunen Thoren M."/>
            <person name="Johannesson H."/>
        </authorList>
    </citation>
    <scope>NUCLEOTIDE SEQUENCE</scope>
    <source>
        <strain evidence="5">CBS 232.78</strain>
    </source>
</reference>
<keyword evidence="1 3" id="KW-0732">Signal</keyword>
<feature type="domain" description="Yeast cell wall synthesis Kre9/Knh1-like N-terminal" evidence="4">
    <location>
        <begin position="27"/>
        <end position="118"/>
    </location>
</feature>
<accession>A0AAE0P7C3</accession>
<dbReference type="AlphaFoldDB" id="A0AAE0P7C3"/>
<dbReference type="InterPro" id="IPR052982">
    <property type="entry name" value="SRP1/TIP1-like"/>
</dbReference>
<gene>
    <name evidence="5" type="ORF">B0H63DRAFT_52237</name>
</gene>
<feature type="region of interest" description="Disordered" evidence="2">
    <location>
        <begin position="168"/>
        <end position="206"/>
    </location>
</feature>
<dbReference type="PANTHER" id="PTHR40633">
    <property type="entry name" value="MATRIX PROTEIN, PUTATIVE (AFU_ORTHOLOGUE AFUA_8G05410)-RELATED"/>
    <property type="match status" value="1"/>
</dbReference>
<sequence length="230" mass="23012">MRFSIAATLAFATTVLAQTPGFAVVSKPTKGDTVPAGKTYTIKWSPSSDFNGTLHIVLIGGPDQAGLQPVETIGSDIEENAGTYDWAVAKTLTAPLYGLQIFSDKNSSVFQYSFPFTITGGSAATSASASSSSASSSTTVSKVSSVSSTVAPASESSAAVSTTTSASSTLISSTPSGNLSMSRTTSTATTVVSTSRTGTSTTSSPTSGATAFIANSFAVVGGFAMAMLAL</sequence>
<dbReference type="PANTHER" id="PTHR40633:SF1">
    <property type="entry name" value="GPI ANCHORED SERINE-THREONINE RICH PROTEIN (AFU_ORTHOLOGUE AFUA_1G03630)"/>
    <property type="match status" value="1"/>
</dbReference>
<keyword evidence="6" id="KW-1185">Reference proteome</keyword>
<feature type="signal peptide" evidence="3">
    <location>
        <begin position="1"/>
        <end position="17"/>
    </location>
</feature>
<evidence type="ECO:0000256" key="3">
    <source>
        <dbReference type="SAM" id="SignalP"/>
    </source>
</evidence>
<name>A0AAE0P7C3_9PEZI</name>
<dbReference type="InterPro" id="IPR018466">
    <property type="entry name" value="Kre9/Knh1-like_N"/>
</dbReference>